<dbReference type="EMBL" id="JAQQXP010000003">
    <property type="protein sequence ID" value="MDC8832492.1"/>
    <property type="molecule type" value="Genomic_DNA"/>
</dbReference>
<feature type="binding site" evidence="8">
    <location>
        <position position="331"/>
    </location>
    <ligand>
        <name>Mg(2+)</name>
        <dbReference type="ChEBI" id="CHEBI:18420"/>
    </ligand>
</feature>
<feature type="active site" description="Proton acceptor" evidence="8">
    <location>
        <position position="321"/>
    </location>
</feature>
<accession>A0ABT5L904</accession>
<feature type="binding site" evidence="8">
    <location>
        <position position="168"/>
    </location>
    <ligand>
        <name>ATP</name>
        <dbReference type="ChEBI" id="CHEBI:30616"/>
    </ligand>
</feature>
<dbReference type="Pfam" id="PF02696">
    <property type="entry name" value="SelO"/>
    <property type="match status" value="1"/>
</dbReference>
<dbReference type="EC" id="2.7.7.-" evidence="8"/>
<dbReference type="PANTHER" id="PTHR32057:SF14">
    <property type="entry name" value="PROTEIN ADENYLYLTRANSFERASE SELO, MITOCHONDRIAL"/>
    <property type="match status" value="1"/>
</dbReference>
<feature type="binding site" evidence="8">
    <location>
        <position position="156"/>
    </location>
    <ligand>
        <name>ATP</name>
        <dbReference type="ChEBI" id="CHEBI:30616"/>
    </ligand>
</feature>
<dbReference type="GO" id="GO:0016779">
    <property type="term" value="F:nucleotidyltransferase activity"/>
    <property type="evidence" value="ECO:0007669"/>
    <property type="project" value="UniProtKB-KW"/>
</dbReference>
<feature type="binding site" evidence="8">
    <location>
        <position position="137"/>
    </location>
    <ligand>
        <name>ATP</name>
        <dbReference type="ChEBI" id="CHEBI:30616"/>
    </ligand>
</feature>
<feature type="binding site" evidence="8">
    <location>
        <position position="169"/>
    </location>
    <ligand>
        <name>ATP</name>
        <dbReference type="ChEBI" id="CHEBI:30616"/>
    </ligand>
</feature>
<reference evidence="9 10" key="1">
    <citation type="submission" date="2022-10" db="EMBL/GenBank/DDBJ databases">
        <title>Alteromonas sp. chi3 Genome sequencing.</title>
        <authorList>
            <person name="Park S."/>
        </authorList>
    </citation>
    <scope>NUCLEOTIDE SEQUENCE [LARGE SCALE GENOMIC DNA]</scope>
    <source>
        <strain evidence="10">chi3</strain>
    </source>
</reference>
<feature type="binding site" evidence="8">
    <location>
        <position position="241"/>
    </location>
    <ligand>
        <name>ATP</name>
        <dbReference type="ChEBI" id="CHEBI:30616"/>
    </ligand>
</feature>
<keyword evidence="8" id="KW-0464">Manganese</keyword>
<dbReference type="PANTHER" id="PTHR32057">
    <property type="entry name" value="PROTEIN ADENYLYLTRANSFERASE SELO, MITOCHONDRIAL"/>
    <property type="match status" value="1"/>
</dbReference>
<feature type="binding site" evidence="8">
    <location>
        <position position="234"/>
    </location>
    <ligand>
        <name>ATP</name>
        <dbReference type="ChEBI" id="CHEBI:30616"/>
    </ligand>
</feature>
<organism evidence="9 10">
    <name type="scientific">Alteromonas gilva</name>
    <dbReference type="NCBI Taxonomy" id="2987522"/>
    <lineage>
        <taxon>Bacteria</taxon>
        <taxon>Pseudomonadati</taxon>
        <taxon>Pseudomonadota</taxon>
        <taxon>Gammaproteobacteria</taxon>
        <taxon>Alteromonadales</taxon>
        <taxon>Alteromonadaceae</taxon>
        <taxon>Alteromonas/Salinimonas group</taxon>
        <taxon>Alteromonas</taxon>
    </lineage>
</organism>
<keyword evidence="7 8" id="KW-0460">Magnesium</keyword>
<feature type="binding site" evidence="8">
    <location>
        <position position="322"/>
    </location>
    <ligand>
        <name>Mg(2+)</name>
        <dbReference type="ChEBI" id="CHEBI:18420"/>
    </ligand>
</feature>
<comment type="catalytic activity">
    <reaction evidence="8">
        <text>L-tyrosyl-[protein] + ATP = O-(5'-adenylyl)-L-tyrosyl-[protein] + diphosphate</text>
        <dbReference type="Rhea" id="RHEA:54288"/>
        <dbReference type="Rhea" id="RHEA-COMP:10136"/>
        <dbReference type="Rhea" id="RHEA-COMP:13846"/>
        <dbReference type="ChEBI" id="CHEBI:30616"/>
        <dbReference type="ChEBI" id="CHEBI:33019"/>
        <dbReference type="ChEBI" id="CHEBI:46858"/>
        <dbReference type="ChEBI" id="CHEBI:83624"/>
        <dbReference type="EC" id="2.7.7.108"/>
    </reaction>
</comment>
<evidence type="ECO:0000256" key="8">
    <source>
        <dbReference type="HAMAP-Rule" id="MF_00692"/>
    </source>
</evidence>
<keyword evidence="2 8" id="KW-0808">Transferase</keyword>
<keyword evidence="6 8" id="KW-0067">ATP-binding</keyword>
<comment type="catalytic activity">
    <reaction evidence="8">
        <text>L-threonyl-[protein] + ATP = 3-O-(5'-adenylyl)-L-threonyl-[protein] + diphosphate</text>
        <dbReference type="Rhea" id="RHEA:54292"/>
        <dbReference type="Rhea" id="RHEA-COMP:11060"/>
        <dbReference type="Rhea" id="RHEA-COMP:13847"/>
        <dbReference type="ChEBI" id="CHEBI:30013"/>
        <dbReference type="ChEBI" id="CHEBI:30616"/>
        <dbReference type="ChEBI" id="CHEBI:33019"/>
        <dbReference type="ChEBI" id="CHEBI:138113"/>
        <dbReference type="EC" id="2.7.7.108"/>
    </reaction>
</comment>
<protein>
    <recommendedName>
        <fullName evidence="8">Protein nucleotidyltransferase YdiU</fullName>
        <ecNumber evidence="8">2.7.7.-</ecNumber>
    </recommendedName>
    <alternativeName>
        <fullName evidence="8">Protein adenylyltransferase YdiU</fullName>
        <ecNumber evidence="8">2.7.7.108</ecNumber>
    </alternativeName>
    <alternativeName>
        <fullName evidence="8">Protein uridylyltransferase YdiU</fullName>
        <ecNumber evidence="8">2.7.7.-</ecNumber>
    </alternativeName>
</protein>
<feature type="binding site" evidence="8">
    <location>
        <position position="331"/>
    </location>
    <ligand>
        <name>ATP</name>
        <dbReference type="ChEBI" id="CHEBI:30616"/>
    </ligand>
</feature>
<comment type="similarity">
    <text evidence="1 8">Belongs to the SELO family.</text>
</comment>
<comment type="caution">
    <text evidence="9">The sequence shown here is derived from an EMBL/GenBank/DDBJ whole genome shotgun (WGS) entry which is preliminary data.</text>
</comment>
<dbReference type="Proteomes" id="UP001218788">
    <property type="component" value="Unassembled WGS sequence"/>
</dbReference>
<comment type="catalytic activity">
    <reaction evidence="8">
        <text>L-tyrosyl-[protein] + UTP = O-(5'-uridylyl)-L-tyrosyl-[protein] + diphosphate</text>
        <dbReference type="Rhea" id="RHEA:83887"/>
        <dbReference type="Rhea" id="RHEA-COMP:10136"/>
        <dbReference type="Rhea" id="RHEA-COMP:20238"/>
        <dbReference type="ChEBI" id="CHEBI:33019"/>
        <dbReference type="ChEBI" id="CHEBI:46398"/>
        <dbReference type="ChEBI" id="CHEBI:46858"/>
        <dbReference type="ChEBI" id="CHEBI:90602"/>
    </reaction>
</comment>
<proteinExistence type="inferred from homology"/>
<evidence type="ECO:0000313" key="9">
    <source>
        <dbReference type="EMBL" id="MDC8832492.1"/>
    </source>
</evidence>
<evidence type="ECO:0000256" key="5">
    <source>
        <dbReference type="ARBA" id="ARBA00022741"/>
    </source>
</evidence>
<dbReference type="HAMAP" id="MF_00692">
    <property type="entry name" value="SelO"/>
    <property type="match status" value="1"/>
</dbReference>
<comment type="catalytic activity">
    <reaction evidence="8">
        <text>L-seryl-[protein] + ATP = 3-O-(5'-adenylyl)-L-seryl-[protein] + diphosphate</text>
        <dbReference type="Rhea" id="RHEA:58120"/>
        <dbReference type="Rhea" id="RHEA-COMP:9863"/>
        <dbReference type="Rhea" id="RHEA-COMP:15073"/>
        <dbReference type="ChEBI" id="CHEBI:29999"/>
        <dbReference type="ChEBI" id="CHEBI:30616"/>
        <dbReference type="ChEBI" id="CHEBI:33019"/>
        <dbReference type="ChEBI" id="CHEBI:142516"/>
        <dbReference type="EC" id="2.7.7.108"/>
    </reaction>
</comment>
<gene>
    <name evidence="8" type="primary">ydiU</name>
    <name evidence="8" type="synonym">selO</name>
    <name evidence="9" type="ORF">OIK42_17175</name>
</gene>
<sequence length="565" mass="63457">MTDTLNKSGKINRLVDFAKLTDYSLLDTLSPDPQSTESGDDYDPRQVFSGHYVPVKPTPLNDPLYLAHSKALFEELGLDDALAHTDEFVRLFSGDMTQVPEPMKKTGWATGYALSIYGTEYIQQCPFQTGNGYGDGRAMSVVELVANGKRWEMQLKGGGRTPYCRGADGRAVLRSSVREFLAQEHMHALGVSTSRSLSLIMSQTDTVERPWYLEGSTSENPEILVTNPVAITTRVAPSFLRVGQLELFARRARSHQHDNAMSELKALVQHVIKREYPNEIAPSQPFDKQILQLADAFSRRLTSLMANWLRVGYCQGNFNSDNCAAGGYTLDYGPFGFCEKFDPMFQPWTGGGQHFSFFNQPVAAFKNFEMFCRALAPLIADNTGQIKALETVLNDFPKLVDAQINAMWAKKLGLAAFDSDLVTSLFKLMTRTEVDYTMFFRELSSLPDSVSGISKSFYKPVDDSLSNDWDKWLATWRSQALNHANPGEVSAQMKRVNPKYTWREWLVVPAYQQAASGDTTLIDELQQVLTRPYDEQSAAIEQKYYQLRPDEYMRAGGVSHYSCSS</sequence>
<comment type="catalytic activity">
    <reaction evidence="8">
        <text>L-histidyl-[protein] + UTP = N(tele)-(5'-uridylyl)-L-histidyl-[protein] + diphosphate</text>
        <dbReference type="Rhea" id="RHEA:83891"/>
        <dbReference type="Rhea" id="RHEA-COMP:9745"/>
        <dbReference type="Rhea" id="RHEA-COMP:20239"/>
        <dbReference type="ChEBI" id="CHEBI:29979"/>
        <dbReference type="ChEBI" id="CHEBI:33019"/>
        <dbReference type="ChEBI" id="CHEBI:46398"/>
        <dbReference type="ChEBI" id="CHEBI:233474"/>
    </reaction>
</comment>
<evidence type="ECO:0000256" key="1">
    <source>
        <dbReference type="ARBA" id="ARBA00009747"/>
    </source>
</evidence>
<dbReference type="InterPro" id="IPR003846">
    <property type="entry name" value="SelO"/>
</dbReference>
<comment type="cofactor">
    <cofactor evidence="8">
        <name>Mg(2+)</name>
        <dbReference type="ChEBI" id="CHEBI:18420"/>
    </cofactor>
    <cofactor evidence="8">
        <name>Mn(2+)</name>
        <dbReference type="ChEBI" id="CHEBI:29035"/>
    </cofactor>
</comment>
<feature type="binding site" evidence="8">
    <location>
        <position position="136"/>
    </location>
    <ligand>
        <name>ATP</name>
        <dbReference type="ChEBI" id="CHEBI:30616"/>
    </ligand>
</feature>
<evidence type="ECO:0000256" key="3">
    <source>
        <dbReference type="ARBA" id="ARBA00022695"/>
    </source>
</evidence>
<keyword evidence="5 8" id="KW-0547">Nucleotide-binding</keyword>
<keyword evidence="10" id="KW-1185">Reference proteome</keyword>
<keyword evidence="4 8" id="KW-0479">Metal-binding</keyword>
<comment type="function">
    <text evidence="8">Nucleotidyltransferase involved in the post-translational modification of proteins. It can catalyze the addition of adenosine monophosphate (AMP) or uridine monophosphate (UMP) to a protein, resulting in modifications known as AMPylation and UMPylation.</text>
</comment>
<evidence type="ECO:0000313" key="10">
    <source>
        <dbReference type="Proteomes" id="UP001218788"/>
    </source>
</evidence>
<evidence type="ECO:0000256" key="4">
    <source>
        <dbReference type="ARBA" id="ARBA00022723"/>
    </source>
</evidence>
<keyword evidence="3 8" id="KW-0548">Nucleotidyltransferase</keyword>
<dbReference type="EC" id="2.7.7.108" evidence="8"/>
<evidence type="ECO:0000256" key="6">
    <source>
        <dbReference type="ARBA" id="ARBA00022840"/>
    </source>
</evidence>
<comment type="catalytic activity">
    <reaction evidence="8">
        <text>L-seryl-[protein] + UTP = O-(5'-uridylyl)-L-seryl-[protein] + diphosphate</text>
        <dbReference type="Rhea" id="RHEA:64604"/>
        <dbReference type="Rhea" id="RHEA-COMP:9863"/>
        <dbReference type="Rhea" id="RHEA-COMP:16635"/>
        <dbReference type="ChEBI" id="CHEBI:29999"/>
        <dbReference type="ChEBI" id="CHEBI:33019"/>
        <dbReference type="ChEBI" id="CHEBI:46398"/>
        <dbReference type="ChEBI" id="CHEBI:156051"/>
    </reaction>
</comment>
<feature type="binding site" evidence="8">
    <location>
        <position position="134"/>
    </location>
    <ligand>
        <name>ATP</name>
        <dbReference type="ChEBI" id="CHEBI:30616"/>
    </ligand>
</feature>
<evidence type="ECO:0000256" key="7">
    <source>
        <dbReference type="ARBA" id="ARBA00022842"/>
    </source>
</evidence>
<dbReference type="RefSeq" id="WP_273642318.1">
    <property type="nucleotide sequence ID" value="NZ_JAQQXP010000003.1"/>
</dbReference>
<name>A0ABT5L904_9ALTE</name>
<evidence type="ECO:0000256" key="2">
    <source>
        <dbReference type="ARBA" id="ARBA00022679"/>
    </source>
</evidence>